<dbReference type="InterPro" id="IPR013288">
    <property type="entry name" value="Cyt_c_oxidase_su4"/>
</dbReference>
<comment type="pathway">
    <text evidence="10">Energy metabolism; oxidative phosphorylation.</text>
</comment>
<dbReference type="UniPathway" id="UPA00705"/>
<keyword evidence="5" id="KW-0809">Transit peptide</keyword>
<evidence type="ECO:0000256" key="3">
    <source>
        <dbReference type="ARBA" id="ARBA00022692"/>
    </source>
</evidence>
<dbReference type="InterPro" id="IPR004203">
    <property type="entry name" value="Cyt_c_oxidase_su4_fam"/>
</dbReference>
<dbReference type="GO" id="GO:0005743">
    <property type="term" value="C:mitochondrial inner membrane"/>
    <property type="evidence" value="ECO:0007669"/>
    <property type="project" value="UniProtKB-SubCell"/>
</dbReference>
<comment type="similarity">
    <text evidence="2 10">Belongs to the cytochrome c oxidase IV family.</text>
</comment>
<sequence length="189" mass="21627">MLSRVAVSATRALIKPKSLAASYSAASAHSNEPVAKEHFDFFPNREVVGYGFNGEPGYIDNPMFPYPSIRFKAITKELEPLKQKEKGDWKNLTLEEKKTLYRASFAQTFVEMNAPTGEWKGAFGIAFMVVTVSLLTYVLMYKVGIFPEKAETLSEEHRQEMLQKMIDLRWNPITGTASKWDYEKNDWKK</sequence>
<dbReference type="AlphaFoldDB" id="A0A1S3D1T5"/>
<evidence type="ECO:0000313" key="11">
    <source>
        <dbReference type="Proteomes" id="UP000079169"/>
    </source>
</evidence>
<dbReference type="Gene3D" id="1.10.442.10">
    <property type="entry name" value="Cytochrome c oxidase subunit IV"/>
    <property type="match status" value="1"/>
</dbReference>
<dbReference type="Proteomes" id="UP000079169">
    <property type="component" value="Unplaced"/>
</dbReference>
<evidence type="ECO:0000256" key="10">
    <source>
        <dbReference type="RuleBase" id="RU367145"/>
    </source>
</evidence>
<dbReference type="PRINTS" id="PR01873">
    <property type="entry name" value="CYTCOXIDASE4"/>
</dbReference>
<proteinExistence type="inferred from homology"/>
<keyword evidence="3 10" id="KW-0812">Transmembrane</keyword>
<protein>
    <recommendedName>
        <fullName evidence="10">Cytochrome c oxidase subunit 4</fullName>
    </recommendedName>
</protein>
<reference evidence="12" key="1">
    <citation type="submission" date="2025-08" db="UniProtKB">
        <authorList>
            <consortium name="RefSeq"/>
        </authorList>
    </citation>
    <scope>IDENTIFICATION</scope>
</reference>
<dbReference type="GO" id="GO:0006123">
    <property type="term" value="P:mitochondrial electron transport, cytochrome c to oxygen"/>
    <property type="evidence" value="ECO:0007669"/>
    <property type="project" value="InterPro"/>
</dbReference>
<evidence type="ECO:0000256" key="4">
    <source>
        <dbReference type="ARBA" id="ARBA00022792"/>
    </source>
</evidence>
<evidence type="ECO:0000256" key="6">
    <source>
        <dbReference type="ARBA" id="ARBA00022989"/>
    </source>
</evidence>
<keyword evidence="9 10" id="KW-0472">Membrane</keyword>
<evidence type="ECO:0000256" key="1">
    <source>
        <dbReference type="ARBA" id="ARBA00004434"/>
    </source>
</evidence>
<dbReference type="SUPFAM" id="SSF81406">
    <property type="entry name" value="Mitochondrial cytochrome c oxidase subunit IV"/>
    <property type="match status" value="1"/>
</dbReference>
<dbReference type="KEGG" id="dci:103509664"/>
<name>A0A1S3D1T5_DIACI</name>
<dbReference type="GO" id="GO:0045277">
    <property type="term" value="C:respiratory chain complex IV"/>
    <property type="evidence" value="ECO:0007669"/>
    <property type="project" value="InterPro"/>
</dbReference>
<evidence type="ECO:0000256" key="7">
    <source>
        <dbReference type="ARBA" id="ARBA00023002"/>
    </source>
</evidence>
<dbReference type="STRING" id="121845.A0A1S3D1T5"/>
<feature type="transmembrane region" description="Helical" evidence="10">
    <location>
        <begin position="121"/>
        <end position="140"/>
    </location>
</feature>
<dbReference type="PANTHER" id="PTHR10707:SF10">
    <property type="entry name" value="CYTOCHROME C OXIDASE SUBUNIT 4"/>
    <property type="match status" value="1"/>
</dbReference>
<organism evidence="11 12">
    <name type="scientific">Diaphorina citri</name>
    <name type="common">Asian citrus psyllid</name>
    <dbReference type="NCBI Taxonomy" id="121845"/>
    <lineage>
        <taxon>Eukaryota</taxon>
        <taxon>Metazoa</taxon>
        <taxon>Ecdysozoa</taxon>
        <taxon>Arthropoda</taxon>
        <taxon>Hexapoda</taxon>
        <taxon>Insecta</taxon>
        <taxon>Pterygota</taxon>
        <taxon>Neoptera</taxon>
        <taxon>Paraneoptera</taxon>
        <taxon>Hemiptera</taxon>
        <taxon>Sternorrhyncha</taxon>
        <taxon>Psylloidea</taxon>
        <taxon>Psyllidae</taxon>
        <taxon>Diaphorininae</taxon>
        <taxon>Diaphorina</taxon>
    </lineage>
</organism>
<dbReference type="OMA" id="HGVSSKW"/>
<dbReference type="PANTHER" id="PTHR10707">
    <property type="entry name" value="CYTOCHROME C OXIDASE SUBUNIT IV"/>
    <property type="match status" value="1"/>
</dbReference>
<evidence type="ECO:0000256" key="2">
    <source>
        <dbReference type="ARBA" id="ARBA00008135"/>
    </source>
</evidence>
<accession>A0A1S3D1T5</accession>
<comment type="subunit">
    <text evidence="10">Component of the cytochrome c oxidase (complex IV, CIV), a multisubunit enzyme composed of 14 subunits.</text>
</comment>
<evidence type="ECO:0000256" key="8">
    <source>
        <dbReference type="ARBA" id="ARBA00023128"/>
    </source>
</evidence>
<keyword evidence="6 10" id="KW-1133">Transmembrane helix</keyword>
<dbReference type="CDD" id="cd00922">
    <property type="entry name" value="Cyt_c_Oxidase_IV"/>
    <property type="match status" value="1"/>
</dbReference>
<evidence type="ECO:0000313" key="12">
    <source>
        <dbReference type="RefSeq" id="XP_008472514.1"/>
    </source>
</evidence>
<evidence type="ECO:0000256" key="5">
    <source>
        <dbReference type="ARBA" id="ARBA00022946"/>
    </source>
</evidence>
<comment type="subcellular location">
    <subcellularLocation>
        <location evidence="1 10">Mitochondrion inner membrane</location>
        <topology evidence="1 10">Single-pass membrane protein</topology>
    </subcellularLocation>
</comment>
<keyword evidence="7" id="KW-0560">Oxidoreductase</keyword>
<dbReference type="GO" id="GO:0016491">
    <property type="term" value="F:oxidoreductase activity"/>
    <property type="evidence" value="ECO:0007669"/>
    <property type="project" value="UniProtKB-KW"/>
</dbReference>
<gene>
    <name evidence="12" type="primary">LOC103509664</name>
</gene>
<dbReference type="PaxDb" id="121845-A0A1S3D1T5"/>
<dbReference type="InterPro" id="IPR036639">
    <property type="entry name" value="Cyt_c_oxidase_su4_sf"/>
</dbReference>
<keyword evidence="4 10" id="KW-0999">Mitochondrion inner membrane</keyword>
<evidence type="ECO:0000256" key="9">
    <source>
        <dbReference type="ARBA" id="ARBA00023136"/>
    </source>
</evidence>
<keyword evidence="11" id="KW-1185">Reference proteome</keyword>
<dbReference type="FunFam" id="1.10.442.10:FF:000001">
    <property type="entry name" value="Cytochrome c oxidase subunit 4 isoform 1"/>
    <property type="match status" value="1"/>
</dbReference>
<dbReference type="GeneID" id="103509664"/>
<keyword evidence="8 10" id="KW-0496">Mitochondrion</keyword>
<comment type="function">
    <text evidence="10">Component of the cytochrome c oxidase, the last enzyme in the mitochondrial electron transport chain which drives oxidative phosphorylation.</text>
</comment>
<dbReference type="RefSeq" id="XP_008472514.1">
    <property type="nucleotide sequence ID" value="XM_008474292.3"/>
</dbReference>
<dbReference type="Pfam" id="PF02936">
    <property type="entry name" value="COX4"/>
    <property type="match status" value="1"/>
</dbReference>